<dbReference type="STRING" id="1122209.SAMN02745752_00140"/>
<feature type="domain" description="Leucine-binding protein" evidence="4">
    <location>
        <begin position="30"/>
        <end position="379"/>
    </location>
</feature>
<dbReference type="RefSeq" id="WP_072324400.1">
    <property type="nucleotide sequence ID" value="NZ_FPJW01000001.1"/>
</dbReference>
<dbReference type="PANTHER" id="PTHR30483">
    <property type="entry name" value="LEUCINE-SPECIFIC-BINDING PROTEIN"/>
    <property type="match status" value="1"/>
</dbReference>
<dbReference type="Gene3D" id="3.40.50.2300">
    <property type="match status" value="2"/>
</dbReference>
<proteinExistence type="inferred from homology"/>
<dbReference type="PANTHER" id="PTHR30483:SF6">
    <property type="entry name" value="PERIPLASMIC BINDING PROTEIN OF ABC TRANSPORTER FOR NATURAL AMINO ACIDS"/>
    <property type="match status" value="1"/>
</dbReference>
<dbReference type="EMBL" id="FPJW01000001">
    <property type="protein sequence ID" value="SFW99685.1"/>
    <property type="molecule type" value="Genomic_DNA"/>
</dbReference>
<reference evidence="5 6" key="1">
    <citation type="submission" date="2016-11" db="EMBL/GenBank/DDBJ databases">
        <authorList>
            <person name="Jaros S."/>
            <person name="Januszkiewicz K."/>
            <person name="Wedrychowicz H."/>
        </authorList>
    </citation>
    <scope>NUCLEOTIDE SEQUENCE [LARGE SCALE GENOMIC DNA]</scope>
    <source>
        <strain evidence="5 6">DSM 21637</strain>
    </source>
</reference>
<sequence length="403" mass="43710">MKRWLMIKKLLPLALAGSMTFLSAAQAAEPILIGAAASKTGPMAGGAAVTYWPNVKLWEHEVNARGGLQMADGSKRPIRIIEYDDRTDPAETIRAVQRLATNDRADFILAPYSTGLALAAAPIFDRYGYPMVNVSTITDQTDTLSARYERIFFTLGKTSVLAAGVVDALVQLREAGEIGNRVALVNVADAFGIELAQAARPALQEKGFEIVFNRSYPLGTQDLTPVMRGAAAARPDAFVAFSYPPDTFALTELAQVENLDVKVFYTAVGTPFPSYKGRFGDAINGVMGVGGVNADSDAFQAYQKRHQEVTGQAPDFWASAVQYASFQVLEQAIEGVGGVDRAAVTDYIKNNTFQTVMGEWRFENQQIRSYWTVGQWQDGEFKGIASEGNLPGAVAPTIKNGWK</sequence>
<evidence type="ECO:0000313" key="5">
    <source>
        <dbReference type="EMBL" id="SFW99685.1"/>
    </source>
</evidence>
<keyword evidence="2 3" id="KW-0732">Signal</keyword>
<dbReference type="InterPro" id="IPR051010">
    <property type="entry name" value="BCAA_transport"/>
</dbReference>
<organism evidence="5 6">
    <name type="scientific">Marinospirillum alkaliphilum DSM 21637</name>
    <dbReference type="NCBI Taxonomy" id="1122209"/>
    <lineage>
        <taxon>Bacteria</taxon>
        <taxon>Pseudomonadati</taxon>
        <taxon>Pseudomonadota</taxon>
        <taxon>Gammaproteobacteria</taxon>
        <taxon>Oceanospirillales</taxon>
        <taxon>Oceanospirillaceae</taxon>
        <taxon>Marinospirillum</taxon>
    </lineage>
</organism>
<protein>
    <submittedName>
        <fullName evidence="5">Amino acid/amide ABC transporter substrate-binding protein, HAAT family</fullName>
    </submittedName>
</protein>
<evidence type="ECO:0000313" key="6">
    <source>
        <dbReference type="Proteomes" id="UP000182350"/>
    </source>
</evidence>
<evidence type="ECO:0000256" key="1">
    <source>
        <dbReference type="ARBA" id="ARBA00010062"/>
    </source>
</evidence>
<dbReference type="SUPFAM" id="SSF53822">
    <property type="entry name" value="Periplasmic binding protein-like I"/>
    <property type="match status" value="1"/>
</dbReference>
<dbReference type="CDD" id="cd06338">
    <property type="entry name" value="PBP1_ABC_ligand_binding-like"/>
    <property type="match status" value="1"/>
</dbReference>
<dbReference type="InterPro" id="IPR028082">
    <property type="entry name" value="Peripla_BP_I"/>
</dbReference>
<keyword evidence="6" id="KW-1185">Reference proteome</keyword>
<feature type="signal peptide" evidence="3">
    <location>
        <begin position="1"/>
        <end position="27"/>
    </location>
</feature>
<gene>
    <name evidence="5" type="ORF">SAMN02745752_00140</name>
</gene>
<dbReference type="AlphaFoldDB" id="A0A1K1THC2"/>
<dbReference type="OrthoDB" id="9786833at2"/>
<dbReference type="InterPro" id="IPR028081">
    <property type="entry name" value="Leu-bd"/>
</dbReference>
<evidence type="ECO:0000256" key="3">
    <source>
        <dbReference type="SAM" id="SignalP"/>
    </source>
</evidence>
<dbReference type="Pfam" id="PF13458">
    <property type="entry name" value="Peripla_BP_6"/>
    <property type="match status" value="1"/>
</dbReference>
<evidence type="ECO:0000259" key="4">
    <source>
        <dbReference type="Pfam" id="PF13458"/>
    </source>
</evidence>
<evidence type="ECO:0000256" key="2">
    <source>
        <dbReference type="ARBA" id="ARBA00022729"/>
    </source>
</evidence>
<accession>A0A1K1THC2</accession>
<feature type="chain" id="PRO_5012611333" evidence="3">
    <location>
        <begin position="28"/>
        <end position="403"/>
    </location>
</feature>
<dbReference type="Proteomes" id="UP000182350">
    <property type="component" value="Unassembled WGS sequence"/>
</dbReference>
<comment type="similarity">
    <text evidence="1">Belongs to the leucine-binding protein family.</text>
</comment>
<name>A0A1K1THC2_9GAMM</name>